<sequence length="168" mass="18733">MTLAPTTTPSRPSYFALAAWLVVTFAFAAIGAAGSAQAPSFYAQLVRPDWAPPAWLFGPVWTVLYALMGFAAWRSWSRAHEGRLPPALMYVLQLVLNSLWSWLFFAWHLGAMASLCIVLMWIAIVATMVLFARRERLAAILLVPYLAWVSFAGVLCYRIWQLNPGLLA</sequence>
<keyword evidence="3 6" id="KW-0812">Transmembrane</keyword>
<dbReference type="AlphaFoldDB" id="A0A6N9HER5"/>
<dbReference type="Proteomes" id="UP000448575">
    <property type="component" value="Unassembled WGS sequence"/>
</dbReference>
<dbReference type="GO" id="GO:0033013">
    <property type="term" value="P:tetrapyrrole metabolic process"/>
    <property type="evidence" value="ECO:0007669"/>
    <property type="project" value="UniProtKB-ARBA"/>
</dbReference>
<evidence type="ECO:0000313" key="8">
    <source>
        <dbReference type="Proteomes" id="UP000448575"/>
    </source>
</evidence>
<feature type="transmembrane region" description="Helical" evidence="6">
    <location>
        <begin position="139"/>
        <end position="160"/>
    </location>
</feature>
<proteinExistence type="inferred from homology"/>
<comment type="subcellular location">
    <subcellularLocation>
        <location evidence="1">Membrane</location>
        <topology evidence="1">Multi-pass membrane protein</topology>
    </subcellularLocation>
</comment>
<dbReference type="PIRSF" id="PIRSF005859">
    <property type="entry name" value="PBR"/>
    <property type="match status" value="1"/>
</dbReference>
<feature type="transmembrane region" description="Helical" evidence="6">
    <location>
        <begin position="12"/>
        <end position="34"/>
    </location>
</feature>
<dbReference type="PANTHER" id="PTHR10057">
    <property type="entry name" value="PERIPHERAL-TYPE BENZODIAZEPINE RECEPTOR"/>
    <property type="match status" value="1"/>
</dbReference>
<name>A0A6N9HER5_9BURK</name>
<keyword evidence="8" id="KW-1185">Reference proteome</keyword>
<dbReference type="CDD" id="cd15904">
    <property type="entry name" value="TSPO_MBR"/>
    <property type="match status" value="1"/>
</dbReference>
<evidence type="ECO:0000256" key="1">
    <source>
        <dbReference type="ARBA" id="ARBA00004141"/>
    </source>
</evidence>
<feature type="transmembrane region" description="Helical" evidence="6">
    <location>
        <begin position="111"/>
        <end position="132"/>
    </location>
</feature>
<dbReference type="InterPro" id="IPR038330">
    <property type="entry name" value="TspO/MBR-related_sf"/>
</dbReference>
<dbReference type="Gene3D" id="1.20.1260.100">
    <property type="entry name" value="TspO/MBR protein"/>
    <property type="match status" value="1"/>
</dbReference>
<keyword evidence="4 6" id="KW-1133">Transmembrane helix</keyword>
<evidence type="ECO:0000256" key="6">
    <source>
        <dbReference type="SAM" id="Phobius"/>
    </source>
</evidence>
<evidence type="ECO:0000313" key="7">
    <source>
        <dbReference type="EMBL" id="MYN02014.1"/>
    </source>
</evidence>
<evidence type="ECO:0000256" key="5">
    <source>
        <dbReference type="ARBA" id="ARBA00023136"/>
    </source>
</evidence>
<dbReference type="PANTHER" id="PTHR10057:SF0">
    <property type="entry name" value="TRANSLOCATOR PROTEIN"/>
    <property type="match status" value="1"/>
</dbReference>
<keyword evidence="5 6" id="KW-0472">Membrane</keyword>
<organism evidence="7 8">
    <name type="scientific">Pseudoduganella guangdongensis</name>
    <dbReference type="NCBI Taxonomy" id="2692179"/>
    <lineage>
        <taxon>Bacteria</taxon>
        <taxon>Pseudomonadati</taxon>
        <taxon>Pseudomonadota</taxon>
        <taxon>Betaproteobacteria</taxon>
        <taxon>Burkholderiales</taxon>
        <taxon>Oxalobacteraceae</taxon>
        <taxon>Telluria group</taxon>
        <taxon>Pseudoduganella</taxon>
    </lineage>
</organism>
<evidence type="ECO:0000256" key="3">
    <source>
        <dbReference type="ARBA" id="ARBA00022692"/>
    </source>
</evidence>
<gene>
    <name evidence="7" type="ORF">GTP41_07850</name>
</gene>
<dbReference type="InterPro" id="IPR004307">
    <property type="entry name" value="TspO_MBR"/>
</dbReference>
<accession>A0A6N9HER5</accession>
<feature type="transmembrane region" description="Helical" evidence="6">
    <location>
        <begin position="87"/>
        <end position="105"/>
    </location>
</feature>
<dbReference type="Pfam" id="PF03073">
    <property type="entry name" value="TspO_MBR"/>
    <property type="match status" value="1"/>
</dbReference>
<feature type="transmembrane region" description="Helical" evidence="6">
    <location>
        <begin position="54"/>
        <end position="75"/>
    </location>
</feature>
<evidence type="ECO:0000256" key="2">
    <source>
        <dbReference type="ARBA" id="ARBA00007524"/>
    </source>
</evidence>
<dbReference type="GO" id="GO:0016020">
    <property type="term" value="C:membrane"/>
    <property type="evidence" value="ECO:0007669"/>
    <property type="project" value="UniProtKB-SubCell"/>
</dbReference>
<dbReference type="EMBL" id="WWCJ01000005">
    <property type="protein sequence ID" value="MYN02014.1"/>
    <property type="molecule type" value="Genomic_DNA"/>
</dbReference>
<dbReference type="FunFam" id="1.20.1260.100:FF:000001">
    <property type="entry name" value="translocator protein 2"/>
    <property type="match status" value="1"/>
</dbReference>
<reference evidence="7 8" key="1">
    <citation type="submission" date="2019-12" db="EMBL/GenBank/DDBJ databases">
        <title>Novel species isolated from a subtropical stream in China.</title>
        <authorList>
            <person name="Lu H."/>
        </authorList>
    </citation>
    <scope>NUCLEOTIDE SEQUENCE [LARGE SCALE GENOMIC DNA]</scope>
    <source>
        <strain evidence="7 8">DS3</strain>
    </source>
</reference>
<comment type="caution">
    <text evidence="7">The sequence shown here is derived from an EMBL/GenBank/DDBJ whole genome shotgun (WGS) entry which is preliminary data.</text>
</comment>
<protein>
    <submittedName>
        <fullName evidence="7">Tryptophan-rich sensory protein</fullName>
    </submittedName>
</protein>
<evidence type="ECO:0000256" key="4">
    <source>
        <dbReference type="ARBA" id="ARBA00022989"/>
    </source>
</evidence>
<comment type="similarity">
    <text evidence="2">Belongs to the TspO/BZRP family.</text>
</comment>